<dbReference type="PANTHER" id="PTHR42771:SF2">
    <property type="entry name" value="IRON(3+)-HYDROXAMATE IMPORT ATP-BINDING PROTEIN FHUC"/>
    <property type="match status" value="1"/>
</dbReference>
<evidence type="ECO:0000256" key="3">
    <source>
        <dbReference type="ARBA" id="ARBA00022475"/>
    </source>
</evidence>
<reference evidence="9 10" key="1">
    <citation type="submission" date="2019-08" db="EMBL/GenBank/DDBJ databases">
        <title>Deep-cultivation of Planctomycetes and their phenomic and genomic characterization uncovers novel biology.</title>
        <authorList>
            <person name="Wiegand S."/>
            <person name="Jogler M."/>
            <person name="Boedeker C."/>
            <person name="Pinto D."/>
            <person name="Vollmers J."/>
            <person name="Rivas-Marin E."/>
            <person name="Kohn T."/>
            <person name="Peeters S.H."/>
            <person name="Heuer A."/>
            <person name="Rast P."/>
            <person name="Oberbeckmann S."/>
            <person name="Bunk B."/>
            <person name="Jeske O."/>
            <person name="Meyerdierks A."/>
            <person name="Storesund J.E."/>
            <person name="Kallscheuer N."/>
            <person name="Luecker S."/>
            <person name="Lage O.M."/>
            <person name="Pohl T."/>
            <person name="Merkel B.J."/>
            <person name="Hornburger P."/>
            <person name="Mueller R.-W."/>
            <person name="Bruemmer F."/>
            <person name="Labrenz M."/>
            <person name="Spormann A.M."/>
            <person name="Op Den Camp H."/>
            <person name="Overmann J."/>
            <person name="Amann R."/>
            <person name="Jetten M.S.M."/>
            <person name="Mascher T."/>
            <person name="Medema M.H."/>
            <person name="Devos D.P."/>
            <person name="Kaster A.-K."/>
            <person name="Ovreas L."/>
            <person name="Rohde M."/>
            <person name="Galperin M.Y."/>
            <person name="Jogler C."/>
        </authorList>
    </citation>
    <scope>NUCLEOTIDE SEQUENCE [LARGE SCALE GENOMIC DNA]</scope>
    <source>
        <strain evidence="9 10">LF1</strain>
    </source>
</reference>
<dbReference type="InterPro" id="IPR003593">
    <property type="entry name" value="AAA+_ATPase"/>
</dbReference>
<dbReference type="InterPro" id="IPR041685">
    <property type="entry name" value="AAA_GajA/Old/RecF-like"/>
</dbReference>
<comment type="subcellular location">
    <subcellularLocation>
        <location evidence="1">Cell membrane</location>
        <topology evidence="1">Peripheral membrane protein</topology>
    </subcellularLocation>
</comment>
<evidence type="ECO:0000256" key="5">
    <source>
        <dbReference type="ARBA" id="ARBA00023004"/>
    </source>
</evidence>
<feature type="domain" description="AAA+ ATPase" evidence="8">
    <location>
        <begin position="46"/>
        <end position="230"/>
    </location>
</feature>
<evidence type="ECO:0000256" key="6">
    <source>
        <dbReference type="ARBA" id="ARBA00023065"/>
    </source>
</evidence>
<proteinExistence type="predicted"/>
<accession>A0A5B1CAP4</accession>
<gene>
    <name evidence="9" type="ORF">LF1_07240</name>
</gene>
<dbReference type="InterPro" id="IPR027417">
    <property type="entry name" value="P-loop_NTPase"/>
</dbReference>
<keyword evidence="4" id="KW-0410">Iron transport</keyword>
<protein>
    <submittedName>
        <fullName evidence="9">Recombination protein F</fullName>
    </submittedName>
</protein>
<dbReference type="GO" id="GO:0016887">
    <property type="term" value="F:ATP hydrolysis activity"/>
    <property type="evidence" value="ECO:0007669"/>
    <property type="project" value="InterPro"/>
</dbReference>
<dbReference type="Pfam" id="PF13476">
    <property type="entry name" value="AAA_23"/>
    <property type="match status" value="1"/>
</dbReference>
<evidence type="ECO:0000256" key="1">
    <source>
        <dbReference type="ARBA" id="ARBA00004202"/>
    </source>
</evidence>
<evidence type="ECO:0000256" key="7">
    <source>
        <dbReference type="ARBA" id="ARBA00023136"/>
    </source>
</evidence>
<dbReference type="Proteomes" id="UP000322699">
    <property type="component" value="Unassembled WGS sequence"/>
</dbReference>
<sequence>MKSIKRGVTPGPFIESVFLDPSRIYDPTHYAFNLPSTKSFRKLDLHPKVTFFVGENGSGKSTMLEAIAIANGLNAEGGSRNMMFATRESHSELHKALKLCRYHALVPDAWFVRAESLFNVATEIENLGVGGSYGDKSLHEQSHGEAFMTLVENRFGQGLYFLDEPEAALSPQRQLEFLVLLDSIVKQDSQVVIATHSPIIMSYPDAQIYSFGDDGINPIAYEDTEHYRVTKSFLDNPRRMLTHLLGDD</sequence>
<dbReference type="InterPro" id="IPR051535">
    <property type="entry name" value="Siderophore_ABC-ATPase"/>
</dbReference>
<dbReference type="PANTHER" id="PTHR42771">
    <property type="entry name" value="IRON(3+)-HYDROXAMATE IMPORT ATP-BINDING PROTEIN FHUC"/>
    <property type="match status" value="1"/>
</dbReference>
<keyword evidence="5" id="KW-0408">Iron</keyword>
<dbReference type="EMBL" id="VRLW01000001">
    <property type="protein sequence ID" value="KAA1258208.1"/>
    <property type="molecule type" value="Genomic_DNA"/>
</dbReference>
<dbReference type="AlphaFoldDB" id="A0A5B1CAP4"/>
<dbReference type="Pfam" id="PF13175">
    <property type="entry name" value="AAA_15"/>
    <property type="match status" value="1"/>
</dbReference>
<dbReference type="GO" id="GO:0005886">
    <property type="term" value="C:plasma membrane"/>
    <property type="evidence" value="ECO:0007669"/>
    <property type="project" value="UniProtKB-SubCell"/>
</dbReference>
<evidence type="ECO:0000313" key="9">
    <source>
        <dbReference type="EMBL" id="KAA1258208.1"/>
    </source>
</evidence>
<evidence type="ECO:0000256" key="4">
    <source>
        <dbReference type="ARBA" id="ARBA00022496"/>
    </source>
</evidence>
<organism evidence="9 10">
    <name type="scientific">Rubripirellula obstinata</name>
    <dbReference type="NCBI Taxonomy" id="406547"/>
    <lineage>
        <taxon>Bacteria</taxon>
        <taxon>Pseudomonadati</taxon>
        <taxon>Planctomycetota</taxon>
        <taxon>Planctomycetia</taxon>
        <taxon>Pirellulales</taxon>
        <taxon>Pirellulaceae</taxon>
        <taxon>Rubripirellula</taxon>
    </lineage>
</organism>
<dbReference type="Gene3D" id="3.40.50.300">
    <property type="entry name" value="P-loop containing nucleotide triphosphate hydrolases"/>
    <property type="match status" value="2"/>
</dbReference>
<comment type="caution">
    <text evidence="9">The sequence shown here is derived from an EMBL/GenBank/DDBJ whole genome shotgun (WGS) entry which is preliminary data.</text>
</comment>
<name>A0A5B1CAP4_9BACT</name>
<dbReference type="RefSeq" id="WP_084422322.1">
    <property type="nucleotide sequence ID" value="NZ_LWSK01000007.1"/>
</dbReference>
<keyword evidence="10" id="KW-1185">Reference proteome</keyword>
<evidence type="ECO:0000259" key="8">
    <source>
        <dbReference type="SMART" id="SM00382"/>
    </source>
</evidence>
<keyword evidence="7" id="KW-0472">Membrane</keyword>
<dbReference type="SUPFAM" id="SSF52540">
    <property type="entry name" value="P-loop containing nucleoside triphosphate hydrolases"/>
    <property type="match status" value="1"/>
</dbReference>
<dbReference type="InterPro" id="IPR038729">
    <property type="entry name" value="Rad50/SbcC_AAA"/>
</dbReference>
<evidence type="ECO:0000313" key="10">
    <source>
        <dbReference type="Proteomes" id="UP000322699"/>
    </source>
</evidence>
<evidence type="ECO:0000256" key="2">
    <source>
        <dbReference type="ARBA" id="ARBA00022448"/>
    </source>
</evidence>
<dbReference type="SMART" id="SM00382">
    <property type="entry name" value="AAA"/>
    <property type="match status" value="1"/>
</dbReference>
<dbReference type="GO" id="GO:0006826">
    <property type="term" value="P:iron ion transport"/>
    <property type="evidence" value="ECO:0007669"/>
    <property type="project" value="UniProtKB-KW"/>
</dbReference>
<dbReference type="GO" id="GO:0006302">
    <property type="term" value="P:double-strand break repair"/>
    <property type="evidence" value="ECO:0007669"/>
    <property type="project" value="InterPro"/>
</dbReference>
<keyword evidence="3" id="KW-1003">Cell membrane</keyword>
<keyword evidence="6" id="KW-0406">Ion transport</keyword>
<dbReference type="OrthoDB" id="9784297at2"/>
<keyword evidence="2" id="KW-0813">Transport</keyword>